<evidence type="ECO:0000313" key="1">
    <source>
        <dbReference type="EMBL" id="MTW21201.1"/>
    </source>
</evidence>
<dbReference type="GO" id="GO:0001517">
    <property type="term" value="F:N-acetylglucosamine 6-O-sulfotransferase activity"/>
    <property type="evidence" value="ECO:0007669"/>
    <property type="project" value="TreeGrafter"/>
</dbReference>
<sequence>MFGYVAKENYKRLKSINLSGCSQLDKTDTNISTPGSFIFLAGMPRSGTTWIAKIFDSHPDVLYRHEPDSRGRLNAIPLFAQRANAESHNNDFQKFLECVSHLRDEKTCASLPIFPKSYISPSAQLIQGAMIYLAKSSAKVLGRSYVPQLFNTKRHPQIRLTWKSIESLGRIGLIATLAPDSRSLLILRHPCGYVASTLRGETGKQFECLDSAAEDYGLFEPLLAAPSSSKFGLTIDSLKKLDPVERLAWRWVLYYEHAISEVSSLSQVCIVRYEDFCADPIMEARQAFQFTNLNWSLQTERFIASSTAKDVKGYYSLTRNPLSASRRWETEIDRSIQQRIWNIAGDTAPGRYYDF</sequence>
<organism evidence="1 2">
    <name type="scientific">Allochromatium palmeri</name>
    <dbReference type="NCBI Taxonomy" id="231048"/>
    <lineage>
        <taxon>Bacteria</taxon>
        <taxon>Pseudomonadati</taxon>
        <taxon>Pseudomonadota</taxon>
        <taxon>Gammaproteobacteria</taxon>
        <taxon>Chromatiales</taxon>
        <taxon>Chromatiaceae</taxon>
        <taxon>Allochromatium</taxon>
    </lineage>
</organism>
<evidence type="ECO:0000313" key="2">
    <source>
        <dbReference type="Proteomes" id="UP000434044"/>
    </source>
</evidence>
<comment type="caution">
    <text evidence="1">The sequence shown here is derived from an EMBL/GenBank/DDBJ whole genome shotgun (WGS) entry which is preliminary data.</text>
</comment>
<evidence type="ECO:0008006" key="3">
    <source>
        <dbReference type="Google" id="ProtNLM"/>
    </source>
</evidence>
<dbReference type="AlphaFoldDB" id="A0A6N8EC95"/>
<dbReference type="SUPFAM" id="SSF52540">
    <property type="entry name" value="P-loop containing nucleoside triphosphate hydrolases"/>
    <property type="match status" value="1"/>
</dbReference>
<dbReference type="GO" id="GO:0006790">
    <property type="term" value="P:sulfur compound metabolic process"/>
    <property type="evidence" value="ECO:0007669"/>
    <property type="project" value="TreeGrafter"/>
</dbReference>
<dbReference type="InterPro" id="IPR051135">
    <property type="entry name" value="Gal/GlcNAc/GalNAc_ST"/>
</dbReference>
<protein>
    <recommendedName>
        <fullName evidence="3">Sulfotransferase</fullName>
    </recommendedName>
</protein>
<proteinExistence type="predicted"/>
<reference evidence="1 2" key="1">
    <citation type="submission" date="2019-11" db="EMBL/GenBank/DDBJ databases">
        <title>Whole-genome sequence of the anaerobic purple sulfur bacterium Allochromatium palmeri DSM 15591.</title>
        <authorList>
            <person name="Kyndt J.A."/>
            <person name="Meyer T.E."/>
        </authorList>
    </citation>
    <scope>NUCLEOTIDE SEQUENCE [LARGE SCALE GENOMIC DNA]</scope>
    <source>
        <strain evidence="1 2">DSM 15591</strain>
    </source>
</reference>
<dbReference type="PANTHER" id="PTHR10704">
    <property type="entry name" value="CARBOHYDRATE SULFOTRANSFERASE"/>
    <property type="match status" value="1"/>
</dbReference>
<dbReference type="GO" id="GO:0006044">
    <property type="term" value="P:N-acetylglucosamine metabolic process"/>
    <property type="evidence" value="ECO:0007669"/>
    <property type="project" value="TreeGrafter"/>
</dbReference>
<keyword evidence="2" id="KW-1185">Reference proteome</keyword>
<dbReference type="EMBL" id="WNKT01000015">
    <property type="protein sequence ID" value="MTW21201.1"/>
    <property type="molecule type" value="Genomic_DNA"/>
</dbReference>
<accession>A0A6N8EC95</accession>
<dbReference type="OrthoDB" id="1431437at2"/>
<dbReference type="PANTHER" id="PTHR10704:SF44">
    <property type="entry name" value="LD35051P-RELATED"/>
    <property type="match status" value="1"/>
</dbReference>
<dbReference type="InterPro" id="IPR027417">
    <property type="entry name" value="P-loop_NTPase"/>
</dbReference>
<dbReference type="Pfam" id="PF13469">
    <property type="entry name" value="Sulfotransfer_3"/>
    <property type="match status" value="1"/>
</dbReference>
<gene>
    <name evidence="1" type="ORF">GJ668_08825</name>
</gene>
<dbReference type="Gene3D" id="3.40.50.300">
    <property type="entry name" value="P-loop containing nucleotide triphosphate hydrolases"/>
    <property type="match status" value="1"/>
</dbReference>
<name>A0A6N8EC95_9GAMM</name>
<dbReference type="Proteomes" id="UP000434044">
    <property type="component" value="Unassembled WGS sequence"/>
</dbReference>